<dbReference type="NCBIfam" id="TIGR04057">
    <property type="entry name" value="SusC_RagA_signa"/>
    <property type="match status" value="1"/>
</dbReference>
<dbReference type="eggNOG" id="COG4206">
    <property type="taxonomic scope" value="Bacteria"/>
</dbReference>
<evidence type="ECO:0000256" key="3">
    <source>
        <dbReference type="ARBA" id="ARBA00022452"/>
    </source>
</evidence>
<evidence type="ECO:0000259" key="12">
    <source>
        <dbReference type="Pfam" id="PF07715"/>
    </source>
</evidence>
<keyword evidence="3 8" id="KW-1134">Transmembrane beta strand</keyword>
<dbReference type="NCBIfam" id="TIGR04056">
    <property type="entry name" value="OMP_RagA_SusC"/>
    <property type="match status" value="1"/>
</dbReference>
<keyword evidence="6 8" id="KW-0472">Membrane</keyword>
<dbReference type="eggNOG" id="COG4771">
    <property type="taxonomic scope" value="Bacteria"/>
</dbReference>
<dbReference type="InterPro" id="IPR023996">
    <property type="entry name" value="TonB-dep_OMP_SusC/RagA"/>
</dbReference>
<evidence type="ECO:0000256" key="6">
    <source>
        <dbReference type="ARBA" id="ARBA00023136"/>
    </source>
</evidence>
<dbReference type="Gene3D" id="2.60.40.1120">
    <property type="entry name" value="Carboxypeptidase-like, regulatory domain"/>
    <property type="match status" value="1"/>
</dbReference>
<dbReference type="InterPro" id="IPR008969">
    <property type="entry name" value="CarboxyPept-like_regulatory"/>
</dbReference>
<comment type="subcellular location">
    <subcellularLocation>
        <location evidence="1 8">Cell outer membrane</location>
        <topology evidence="1 8">Multi-pass membrane protein</topology>
    </subcellularLocation>
</comment>
<dbReference type="InterPro" id="IPR000531">
    <property type="entry name" value="Beta-barrel_TonB"/>
</dbReference>
<feature type="domain" description="TonB-dependent receptor-like beta-barrel" evidence="11">
    <location>
        <begin position="418"/>
        <end position="984"/>
    </location>
</feature>
<dbReference type="OrthoDB" id="9768177at2"/>
<dbReference type="EMBL" id="CP001681">
    <property type="protein sequence ID" value="ACU06197.1"/>
    <property type="molecule type" value="Genomic_DNA"/>
</dbReference>
<evidence type="ECO:0000256" key="7">
    <source>
        <dbReference type="ARBA" id="ARBA00023237"/>
    </source>
</evidence>
<dbReference type="Gene3D" id="2.40.170.20">
    <property type="entry name" value="TonB-dependent receptor, beta-barrel domain"/>
    <property type="match status" value="1"/>
</dbReference>
<dbReference type="InterPro" id="IPR023997">
    <property type="entry name" value="TonB-dep_OMP_SusC/RagA_CS"/>
</dbReference>
<keyword evidence="4 8" id="KW-0812">Transmembrane</keyword>
<dbReference type="Pfam" id="PF13715">
    <property type="entry name" value="CarbopepD_reg_2"/>
    <property type="match status" value="1"/>
</dbReference>
<evidence type="ECO:0000313" key="13">
    <source>
        <dbReference type="EMBL" id="ACU06197.1"/>
    </source>
</evidence>
<dbReference type="InterPro" id="IPR012910">
    <property type="entry name" value="Plug_dom"/>
</dbReference>
<reference evidence="13 14" key="1">
    <citation type="journal article" date="2009" name="Stand. Genomic Sci.">
        <title>Complete genome sequence of Pedobacter heparinus type strain (HIM 762-3).</title>
        <authorList>
            <person name="Han C."/>
            <person name="Spring S."/>
            <person name="Lapidus A."/>
            <person name="Del Rio T.G."/>
            <person name="Tice H."/>
            <person name="Copeland A."/>
            <person name="Cheng J.F."/>
            <person name="Lucas S."/>
            <person name="Chen F."/>
            <person name="Nolan M."/>
            <person name="Bruce D."/>
            <person name="Goodwin L."/>
            <person name="Pitluck S."/>
            <person name="Ivanova N."/>
            <person name="Mavromatis K."/>
            <person name="Mikhailova N."/>
            <person name="Pati A."/>
            <person name="Chen A."/>
            <person name="Palaniappan K."/>
            <person name="Land M."/>
            <person name="Hauser L."/>
            <person name="Chang Y.J."/>
            <person name="Jeffries C.C."/>
            <person name="Saunders E."/>
            <person name="Chertkov O."/>
            <person name="Brettin T."/>
            <person name="Goker M."/>
            <person name="Rohde M."/>
            <person name="Bristow J."/>
            <person name="Eisen J.A."/>
            <person name="Markowitz V."/>
            <person name="Hugenholtz P."/>
            <person name="Kyrpides N.C."/>
            <person name="Klenk H.P."/>
            <person name="Detter J.C."/>
        </authorList>
    </citation>
    <scope>NUCLEOTIDE SEQUENCE [LARGE SCALE GENOMIC DNA]</scope>
    <source>
        <strain evidence="14">ATCC 13125 / DSM 2366 / CIP 104194 / JCM 7457 / NBRC 12017 / NCIMB 9290 / NRRL B-14731 / HIM 762-3</strain>
    </source>
</reference>
<evidence type="ECO:0000259" key="11">
    <source>
        <dbReference type="Pfam" id="PF00593"/>
    </source>
</evidence>
<feature type="domain" description="TonB-dependent receptor plug" evidence="12">
    <location>
        <begin position="117"/>
        <end position="222"/>
    </location>
</feature>
<dbReference type="InterPro" id="IPR039426">
    <property type="entry name" value="TonB-dep_rcpt-like"/>
</dbReference>
<proteinExistence type="inferred from homology"/>
<dbReference type="Pfam" id="PF07715">
    <property type="entry name" value="Plug"/>
    <property type="match status" value="1"/>
</dbReference>
<dbReference type="SUPFAM" id="SSF49464">
    <property type="entry name" value="Carboxypeptidase regulatory domain-like"/>
    <property type="match status" value="1"/>
</dbReference>
<dbReference type="RefSeq" id="WP_015809805.1">
    <property type="nucleotide sequence ID" value="NC_013061.1"/>
</dbReference>
<comment type="similarity">
    <text evidence="8 9">Belongs to the TonB-dependent receptor family.</text>
</comment>
<dbReference type="HOGENOM" id="CLU_004317_1_1_10"/>
<gene>
    <name evidence="13" type="ordered locus">Phep_4006</name>
</gene>
<evidence type="ECO:0000256" key="10">
    <source>
        <dbReference type="SAM" id="MobiDB-lite"/>
    </source>
</evidence>
<protein>
    <submittedName>
        <fullName evidence="13">TonB-dependent receptor</fullName>
    </submittedName>
</protein>
<dbReference type="PROSITE" id="PS52016">
    <property type="entry name" value="TONB_DEPENDENT_REC_3"/>
    <property type="match status" value="1"/>
</dbReference>
<dbReference type="GO" id="GO:0009279">
    <property type="term" value="C:cell outer membrane"/>
    <property type="evidence" value="ECO:0007669"/>
    <property type="project" value="UniProtKB-SubCell"/>
</dbReference>
<keyword evidence="14" id="KW-1185">Reference proteome</keyword>
<dbReference type="Gene3D" id="2.170.130.10">
    <property type="entry name" value="TonB-dependent receptor, plug domain"/>
    <property type="match status" value="1"/>
</dbReference>
<dbReference type="SUPFAM" id="SSF56935">
    <property type="entry name" value="Porins"/>
    <property type="match status" value="1"/>
</dbReference>
<evidence type="ECO:0000256" key="8">
    <source>
        <dbReference type="PROSITE-ProRule" id="PRU01360"/>
    </source>
</evidence>
<dbReference type="Proteomes" id="UP000000852">
    <property type="component" value="Chromosome"/>
</dbReference>
<sequence length="1020" mass="112513">MKKIYHVWLILLIIAFSGQKLYAQTKVSGTVRDASGIGLPGVSVVQENTQNGTVTDQQGRYTLSLKEGAAQTLTFNYVGFLKQTIPVNGSSSVNVTLKENNESLNEVVVLGYTSQKKSNLTGAVTSVHMPDLEDRRVADVAQVLQGQVAGVQITQSTGAPGDPISILIRGQGTFGDNSPLFIVDGNPTQDISFLNPADMQSVTVLKDASAAAIYGSRASAGVIVITTKMGSAGLSTIDINYYNGIQKVANLPKMLNTTQYMNKMEESWNNSGYAGTNPYTADKNRTDLANTNWLDELFETGRSQNVQLSASGGSEKIKYLISGAYYGQDGIVVYKNDKYQRVNFRTNVTGNLSDRFTVGANLQLSYAKQDKMSSKGDEPGVIRHAFIRPPVIPVYKDPSDPTYSAADPFTDLPFYKVDGTYQSRYEYSSNPIALAYFTNDKRSLFKTFGNVYAEYALLSNKELKFRTNVGLDLNFTHNKAFNQNFGDDDGGGAAEDKGLGRKNRPNSLNEDRGQESTITWNNTLNYEKTIGKHLINAMVGSEYITNYSSSIGATRNRFDYTAPEFQFIDYGNTLTNLWNGGNGAEWTLFSLFSSATYVYDSKYMITGNFRADASSRFGPNNHWGYFPSVSAGWKISQEDFMKDVRWISDLKLRASVGTLGNQNIGNYTYLTLYTKVGDETKLLRYGNPDLKWESTTQTNIGLDMGMLQNKIYLSVDYFKKKTSGILLPLSLPHLVGDVQPTIVNAAEVKNSGLEVSLSYRNNDGVFKYGVNGNIGTLKNQVVKLHPNLPNMIGQVTKTEPGHPINSLFGFVMEGIYQNQAEINSHLSGTLNPSELPGDIRFKDLNGDGVINDSDRDYIGNPNPKLSYGLNLSAGYKGFDLSALFQGVQGVDRYNDLKKIIDYDSRPFNHSVRVLDSWHGEGTSNSIPRSTFTDNGSSKTSSIFVEDASYLRLKNLEIGYSFKSLLTKTKLGVQNIRLYVSAQNLFTVTNYTGLDPESTDVIDMGTYPQSKAFLFGVNVKF</sequence>
<accession>C6XVX2</accession>
<feature type="region of interest" description="Disordered" evidence="10">
    <location>
        <begin position="486"/>
        <end position="514"/>
    </location>
</feature>
<dbReference type="STRING" id="485917.Phep_4006"/>
<keyword evidence="7 8" id="KW-0998">Cell outer membrane</keyword>
<dbReference type="InterPro" id="IPR037066">
    <property type="entry name" value="Plug_dom_sf"/>
</dbReference>
<dbReference type="KEGG" id="phe:Phep_4006"/>
<keyword evidence="13" id="KW-0675">Receptor</keyword>
<keyword evidence="5 9" id="KW-0798">TonB box</keyword>
<evidence type="ECO:0000313" key="14">
    <source>
        <dbReference type="Proteomes" id="UP000000852"/>
    </source>
</evidence>
<evidence type="ECO:0000256" key="4">
    <source>
        <dbReference type="ARBA" id="ARBA00022692"/>
    </source>
</evidence>
<name>C6XVX2_PEDHD</name>
<dbReference type="Pfam" id="PF00593">
    <property type="entry name" value="TonB_dep_Rec_b-barrel"/>
    <property type="match status" value="1"/>
</dbReference>
<evidence type="ECO:0000256" key="1">
    <source>
        <dbReference type="ARBA" id="ARBA00004571"/>
    </source>
</evidence>
<evidence type="ECO:0000256" key="2">
    <source>
        <dbReference type="ARBA" id="ARBA00022448"/>
    </source>
</evidence>
<dbReference type="InterPro" id="IPR036942">
    <property type="entry name" value="Beta-barrel_TonB_sf"/>
</dbReference>
<keyword evidence="2 8" id="KW-0813">Transport</keyword>
<evidence type="ECO:0000256" key="9">
    <source>
        <dbReference type="RuleBase" id="RU003357"/>
    </source>
</evidence>
<evidence type="ECO:0000256" key="5">
    <source>
        <dbReference type="ARBA" id="ARBA00023077"/>
    </source>
</evidence>
<organism evidence="13 14">
    <name type="scientific">Pedobacter heparinus (strain ATCC 13125 / DSM 2366 / CIP 104194 / JCM 7457 / NBRC 12017 / NCIMB 9290 / NRRL B-14731 / HIM 762-3)</name>
    <dbReference type="NCBI Taxonomy" id="485917"/>
    <lineage>
        <taxon>Bacteria</taxon>
        <taxon>Pseudomonadati</taxon>
        <taxon>Bacteroidota</taxon>
        <taxon>Sphingobacteriia</taxon>
        <taxon>Sphingobacteriales</taxon>
        <taxon>Sphingobacteriaceae</taxon>
        <taxon>Pedobacter</taxon>
    </lineage>
</organism>
<dbReference type="AlphaFoldDB" id="C6XVX2"/>